<dbReference type="EMBL" id="FOJS01000040">
    <property type="protein sequence ID" value="SFA53055.1"/>
    <property type="molecule type" value="Genomic_DNA"/>
</dbReference>
<name>A0A1I0TMT4_9BACL</name>
<dbReference type="SMART" id="SM00382">
    <property type="entry name" value="AAA"/>
    <property type="match status" value="1"/>
</dbReference>
<dbReference type="Pfam" id="PF00005">
    <property type="entry name" value="ABC_tran"/>
    <property type="match status" value="1"/>
</dbReference>
<protein>
    <submittedName>
        <fullName evidence="8">Carbohydrate ABC transporter ATP-binding protein, CUT1 family</fullName>
    </submittedName>
</protein>
<keyword evidence="4 8" id="KW-0067">ATP-binding</keyword>
<keyword evidence="2" id="KW-1003">Cell membrane</keyword>
<dbReference type="PROSITE" id="PS00211">
    <property type="entry name" value="ABC_TRANSPORTER_1"/>
    <property type="match status" value="1"/>
</dbReference>
<dbReference type="SUPFAM" id="SSF52540">
    <property type="entry name" value="P-loop containing nucleoside triphosphate hydrolases"/>
    <property type="match status" value="1"/>
</dbReference>
<accession>A0A1I0TMT4</accession>
<dbReference type="InterPro" id="IPR003593">
    <property type="entry name" value="AAA+_ATPase"/>
</dbReference>
<dbReference type="InterPro" id="IPR003439">
    <property type="entry name" value="ABC_transporter-like_ATP-bd"/>
</dbReference>
<dbReference type="CDD" id="cd03301">
    <property type="entry name" value="ABC_MalK_N"/>
    <property type="match status" value="1"/>
</dbReference>
<evidence type="ECO:0000256" key="2">
    <source>
        <dbReference type="ARBA" id="ARBA00022475"/>
    </source>
</evidence>
<keyword evidence="5" id="KW-1278">Translocase</keyword>
<keyword evidence="9" id="KW-1185">Reference proteome</keyword>
<dbReference type="PROSITE" id="PS50893">
    <property type="entry name" value="ABC_TRANSPORTER_2"/>
    <property type="match status" value="1"/>
</dbReference>
<evidence type="ECO:0000259" key="7">
    <source>
        <dbReference type="PROSITE" id="PS50893"/>
    </source>
</evidence>
<dbReference type="GO" id="GO:0008643">
    <property type="term" value="P:carbohydrate transport"/>
    <property type="evidence" value="ECO:0007669"/>
    <property type="project" value="InterPro"/>
</dbReference>
<feature type="domain" description="ABC transporter" evidence="7">
    <location>
        <begin position="3"/>
        <end position="234"/>
    </location>
</feature>
<dbReference type="PANTHER" id="PTHR43875:SF15">
    <property type="entry name" value="TREHALOSE IMPORT ATP-BINDING PROTEIN SUGC"/>
    <property type="match status" value="1"/>
</dbReference>
<evidence type="ECO:0000256" key="4">
    <source>
        <dbReference type="ARBA" id="ARBA00022840"/>
    </source>
</evidence>
<dbReference type="Gene3D" id="3.40.50.300">
    <property type="entry name" value="P-loop containing nucleotide triphosphate hydrolases"/>
    <property type="match status" value="1"/>
</dbReference>
<reference evidence="9" key="1">
    <citation type="submission" date="2016-10" db="EMBL/GenBank/DDBJ databases">
        <authorList>
            <person name="Varghese N."/>
            <person name="Submissions S."/>
        </authorList>
    </citation>
    <scope>NUCLEOTIDE SEQUENCE [LARGE SCALE GENOMIC DNA]</scope>
    <source>
        <strain evidence="9">M1</strain>
    </source>
</reference>
<sequence length="369" mass="41745">MKIELKNLCKSFNKKTNAIDRMNLTVEDGEFVALLGPSGCGKSTTMLMIAGIYKPDSGEIRFDGQLVNDWEPKDRNIGMVFQSYALYPHMTVLENIAFPLKQQKVPKKERMERAKQAAEMVRLGHVLDRKPDELSGGQQQRVALARAIVKKPKVLLLDEPMSNLDARLKIEMREELSRLHKELGITTILVTHDQEEAMMLADRIAVMKDGKIIQYGTPMDLYHRPSDFFVAQFIGTPPMNVFRGKLIGNHLHFLNQSAELNNEQWNTAQGELDVYVGIRPHEVKLGKGGDIRAKGIVQMIEPVGHAQIIRVNIGDEQLRLFAEPTAAIEYESEITVSFHLSSLHLFDVRTGKSLRKEIMKESQTEEMVG</sequence>
<dbReference type="GO" id="GO:0005524">
    <property type="term" value="F:ATP binding"/>
    <property type="evidence" value="ECO:0007669"/>
    <property type="project" value="UniProtKB-KW"/>
</dbReference>
<dbReference type="RefSeq" id="WP_090951073.1">
    <property type="nucleotide sequence ID" value="NZ_FOJS01000040.1"/>
</dbReference>
<evidence type="ECO:0000313" key="8">
    <source>
        <dbReference type="EMBL" id="SFA53055.1"/>
    </source>
</evidence>
<dbReference type="STRING" id="186116.SAMN05192569_104014"/>
<dbReference type="Gene3D" id="2.40.50.140">
    <property type="entry name" value="Nucleic acid-binding proteins"/>
    <property type="match status" value="1"/>
</dbReference>
<evidence type="ECO:0000256" key="6">
    <source>
        <dbReference type="ARBA" id="ARBA00023136"/>
    </source>
</evidence>
<dbReference type="GO" id="GO:0055052">
    <property type="term" value="C:ATP-binding cassette (ABC) transporter complex, substrate-binding subunit-containing"/>
    <property type="evidence" value="ECO:0007669"/>
    <property type="project" value="TreeGrafter"/>
</dbReference>
<dbReference type="InterPro" id="IPR027417">
    <property type="entry name" value="P-loop_NTPase"/>
</dbReference>
<dbReference type="GO" id="GO:0016887">
    <property type="term" value="F:ATP hydrolysis activity"/>
    <property type="evidence" value="ECO:0007669"/>
    <property type="project" value="InterPro"/>
</dbReference>
<dbReference type="InterPro" id="IPR015855">
    <property type="entry name" value="ABC_transpr_MalK-like"/>
</dbReference>
<dbReference type="FunFam" id="3.40.50.300:FF:000042">
    <property type="entry name" value="Maltose/maltodextrin ABC transporter, ATP-binding protein"/>
    <property type="match status" value="1"/>
</dbReference>
<gene>
    <name evidence="8" type="ORF">SAMN05192569_104014</name>
</gene>
<dbReference type="Pfam" id="PF08402">
    <property type="entry name" value="TOBE_2"/>
    <property type="match status" value="1"/>
</dbReference>
<organism evidence="8 9">
    <name type="scientific">Parageobacillus thermantarcticus</name>
    <dbReference type="NCBI Taxonomy" id="186116"/>
    <lineage>
        <taxon>Bacteria</taxon>
        <taxon>Bacillati</taxon>
        <taxon>Bacillota</taxon>
        <taxon>Bacilli</taxon>
        <taxon>Bacillales</taxon>
        <taxon>Anoxybacillaceae</taxon>
        <taxon>Parageobacillus</taxon>
    </lineage>
</organism>
<dbReference type="Proteomes" id="UP000198650">
    <property type="component" value="Unassembled WGS sequence"/>
</dbReference>
<dbReference type="AlphaFoldDB" id="A0A1I0TMT4"/>
<dbReference type="OrthoDB" id="9802264at2"/>
<keyword evidence="3" id="KW-0547">Nucleotide-binding</keyword>
<dbReference type="SUPFAM" id="SSF50331">
    <property type="entry name" value="MOP-like"/>
    <property type="match status" value="1"/>
</dbReference>
<evidence type="ECO:0000256" key="3">
    <source>
        <dbReference type="ARBA" id="ARBA00022741"/>
    </source>
</evidence>
<proteinExistence type="predicted"/>
<dbReference type="InterPro" id="IPR013611">
    <property type="entry name" value="Transp-assoc_OB_typ2"/>
</dbReference>
<dbReference type="InterPro" id="IPR008995">
    <property type="entry name" value="Mo/tungstate-bd_C_term_dom"/>
</dbReference>
<dbReference type="InterPro" id="IPR047641">
    <property type="entry name" value="ABC_transpr_MalK/UgpC-like"/>
</dbReference>
<dbReference type="InterPro" id="IPR012340">
    <property type="entry name" value="NA-bd_OB-fold"/>
</dbReference>
<dbReference type="GO" id="GO:0140359">
    <property type="term" value="F:ABC-type transporter activity"/>
    <property type="evidence" value="ECO:0007669"/>
    <property type="project" value="InterPro"/>
</dbReference>
<evidence type="ECO:0000256" key="5">
    <source>
        <dbReference type="ARBA" id="ARBA00022967"/>
    </source>
</evidence>
<dbReference type="Gene3D" id="2.40.50.100">
    <property type="match status" value="1"/>
</dbReference>
<keyword evidence="1" id="KW-0813">Transport</keyword>
<dbReference type="InterPro" id="IPR017871">
    <property type="entry name" value="ABC_transporter-like_CS"/>
</dbReference>
<keyword evidence="6" id="KW-0472">Membrane</keyword>
<evidence type="ECO:0000256" key="1">
    <source>
        <dbReference type="ARBA" id="ARBA00022448"/>
    </source>
</evidence>
<evidence type="ECO:0000313" key="9">
    <source>
        <dbReference type="Proteomes" id="UP000198650"/>
    </source>
</evidence>
<dbReference type="PANTHER" id="PTHR43875">
    <property type="entry name" value="MALTODEXTRIN IMPORT ATP-BINDING PROTEIN MSMX"/>
    <property type="match status" value="1"/>
</dbReference>